<organism evidence="2 3">
    <name type="scientific">Halobacterium litoreum</name>
    <dbReference type="NCBI Taxonomy" id="2039234"/>
    <lineage>
        <taxon>Archaea</taxon>
        <taxon>Methanobacteriati</taxon>
        <taxon>Methanobacteriota</taxon>
        <taxon>Stenosarchaea group</taxon>
        <taxon>Halobacteria</taxon>
        <taxon>Halobacteriales</taxon>
        <taxon>Halobacteriaceae</taxon>
        <taxon>Halobacterium</taxon>
    </lineage>
</organism>
<proteinExistence type="predicted"/>
<dbReference type="RefSeq" id="WP_232570984.1">
    <property type="nucleotide sequence ID" value="NZ_CP089466.1"/>
</dbReference>
<evidence type="ECO:0000313" key="3">
    <source>
        <dbReference type="Proteomes" id="UP001595660"/>
    </source>
</evidence>
<dbReference type="AlphaFoldDB" id="A0ABD5NF74"/>
<dbReference type="Proteomes" id="UP001595660">
    <property type="component" value="Unassembled WGS sequence"/>
</dbReference>
<dbReference type="EMBL" id="JBHRWN010000002">
    <property type="protein sequence ID" value="MFC3477897.1"/>
    <property type="molecule type" value="Genomic_DNA"/>
</dbReference>
<dbReference type="Pfam" id="PF09845">
    <property type="entry name" value="OapC"/>
    <property type="match status" value="2"/>
</dbReference>
<dbReference type="GeneID" id="69119110"/>
<reference evidence="2 3" key="1">
    <citation type="journal article" date="2019" name="Int. J. Syst. Evol. Microbiol.">
        <title>The Global Catalogue of Microorganisms (GCM) 10K type strain sequencing project: providing services to taxonomists for standard genome sequencing and annotation.</title>
        <authorList>
            <consortium name="The Broad Institute Genomics Platform"/>
            <consortium name="The Broad Institute Genome Sequencing Center for Infectious Disease"/>
            <person name="Wu L."/>
            <person name="Ma J."/>
        </authorList>
    </citation>
    <scope>NUCLEOTIDE SEQUENCE [LARGE SCALE GENOMIC DNA]</scope>
    <source>
        <strain evidence="2 3">CGMCC 1.12562</strain>
    </source>
</reference>
<feature type="compositionally biased region" description="Polar residues" evidence="1">
    <location>
        <begin position="174"/>
        <end position="187"/>
    </location>
</feature>
<accession>A0ABD5NF74</accession>
<comment type="caution">
    <text evidence="2">The sequence shown here is derived from an EMBL/GenBank/DDBJ whole genome shotgun (WGS) entry which is preliminary data.</text>
</comment>
<dbReference type="InterPro" id="IPR018645">
    <property type="entry name" value="OapC-like"/>
</dbReference>
<name>A0ABD5NF74_9EURY</name>
<protein>
    <submittedName>
        <fullName evidence="2">Zn-ribbon containing protein</fullName>
    </submittedName>
</protein>
<sequence length="280" mass="29134">MPHQCTNCGHVFDDGSKEMLSGCPDCGGNKFQYHPGDVPEEPSEDAEPPERESGSVSGAVGRAANKVRDAVSRDSSPERDARAEHSKDEGADASADDAPPETSASADVSIESASAAADDSPATEASTGSGAAPETGGVEDAGPAGGAVDSESDTSQSDATAADSGTGGAEAVDASTSDTEDTAQASARSEVVDRNVLPDASEGRVVKEPDDEEDRPDLEALRQELNDQFESIRIVAPGQYELNLMELYDRQEYIIALQEDGQYVIEVPDAWDAPDPTDAE</sequence>
<feature type="region of interest" description="Disordered" evidence="1">
    <location>
        <begin position="1"/>
        <end position="216"/>
    </location>
</feature>
<feature type="compositionally biased region" description="Low complexity" evidence="1">
    <location>
        <begin position="103"/>
        <end position="126"/>
    </location>
</feature>
<keyword evidence="3" id="KW-1185">Reference proteome</keyword>
<feature type="compositionally biased region" description="Basic and acidic residues" evidence="1">
    <location>
        <begin position="66"/>
        <end position="90"/>
    </location>
</feature>
<evidence type="ECO:0000256" key="1">
    <source>
        <dbReference type="SAM" id="MobiDB-lite"/>
    </source>
</evidence>
<evidence type="ECO:0000313" key="2">
    <source>
        <dbReference type="EMBL" id="MFC3477897.1"/>
    </source>
</evidence>
<gene>
    <name evidence="2" type="ORF">ACFOKC_09175</name>
</gene>
<feature type="compositionally biased region" description="Acidic residues" evidence="1">
    <location>
        <begin position="38"/>
        <end position="47"/>
    </location>
</feature>